<evidence type="ECO:0000256" key="2">
    <source>
        <dbReference type="ARBA" id="ARBA00022475"/>
    </source>
</evidence>
<organism evidence="7 8">
    <name type="scientific">Sporolactobacillus shoreicorticis</name>
    <dbReference type="NCBI Taxonomy" id="1923877"/>
    <lineage>
        <taxon>Bacteria</taxon>
        <taxon>Bacillati</taxon>
        <taxon>Bacillota</taxon>
        <taxon>Bacilli</taxon>
        <taxon>Bacillales</taxon>
        <taxon>Sporolactobacillaceae</taxon>
        <taxon>Sporolactobacillus</taxon>
    </lineage>
</organism>
<feature type="transmembrane region" description="Helical" evidence="6">
    <location>
        <begin position="21"/>
        <end position="44"/>
    </location>
</feature>
<dbReference type="Proteomes" id="UP001597399">
    <property type="component" value="Unassembled WGS sequence"/>
</dbReference>
<dbReference type="RefSeq" id="WP_253065455.1">
    <property type="nucleotide sequence ID" value="NZ_JAMXWM010000046.1"/>
</dbReference>
<dbReference type="PANTHER" id="PTHR23513">
    <property type="entry name" value="INTEGRAL MEMBRANE EFFLUX PROTEIN-RELATED"/>
    <property type="match status" value="1"/>
</dbReference>
<feature type="transmembrane region" description="Helical" evidence="6">
    <location>
        <begin position="344"/>
        <end position="366"/>
    </location>
</feature>
<gene>
    <name evidence="7" type="ORF">ACFSUE_19385</name>
</gene>
<sequence length="408" mass="45337">MKQRGFRFLWTGQSVANLGDVLYIVGLMSYLYRFTGSAVLMAFVPFFSTASRFLSALVAPVFLEWMGLKRSLVVSQVGKTVLLLVFFLLHFFSLDGERLETVFTTVILVSFFDGWATPARGALVPLLVTREKLIATNSFLSLMDQSISMGSWALGGIIAARFGNNLLIALSLILCGAAALLMMLICVTEVRNRKQQAQSKQSKWTVMKKGWITIWRVPALRTIFITESINALADVVWIAAIIYVFVAQALHVDASWWGYINFSFFAGLLLTSCYGMRWGTRLKKHASSTAVWGLLLACMITLFFAMNSMPWAALVLSILYGAAVQFKSIIFLTVEQNSVCAEQLANVFAAQDAVQSILFGIGSLIFGTLADLFGIRSVFFLSALLLFLAFFLLLVYRKQIVIKKQVSD</sequence>
<dbReference type="CDD" id="cd06173">
    <property type="entry name" value="MFS_MefA_like"/>
    <property type="match status" value="1"/>
</dbReference>
<feature type="transmembrane region" description="Helical" evidence="6">
    <location>
        <begin position="166"/>
        <end position="187"/>
    </location>
</feature>
<feature type="transmembrane region" description="Helical" evidence="6">
    <location>
        <begin position="286"/>
        <end position="305"/>
    </location>
</feature>
<feature type="transmembrane region" description="Helical" evidence="6">
    <location>
        <begin position="102"/>
        <end position="127"/>
    </location>
</feature>
<feature type="transmembrane region" description="Helical" evidence="6">
    <location>
        <begin position="378"/>
        <end position="396"/>
    </location>
</feature>
<evidence type="ECO:0000256" key="5">
    <source>
        <dbReference type="ARBA" id="ARBA00023136"/>
    </source>
</evidence>
<protein>
    <submittedName>
        <fullName evidence="7">MFS transporter</fullName>
    </submittedName>
</protein>
<dbReference type="InterPro" id="IPR036259">
    <property type="entry name" value="MFS_trans_sf"/>
</dbReference>
<comment type="caution">
    <text evidence="7">The sequence shown here is derived from an EMBL/GenBank/DDBJ whole genome shotgun (WGS) entry which is preliminary data.</text>
</comment>
<keyword evidence="8" id="KW-1185">Reference proteome</keyword>
<feature type="transmembrane region" description="Helical" evidence="6">
    <location>
        <begin position="231"/>
        <end position="250"/>
    </location>
</feature>
<dbReference type="Pfam" id="PF07690">
    <property type="entry name" value="MFS_1"/>
    <property type="match status" value="1"/>
</dbReference>
<keyword evidence="4 6" id="KW-1133">Transmembrane helix</keyword>
<dbReference type="PANTHER" id="PTHR23513:SF19">
    <property type="entry name" value="MAJOR FACILITATOR SUPERFAMILY (MFS) PROFILE DOMAIN-CONTAINING PROTEIN"/>
    <property type="match status" value="1"/>
</dbReference>
<dbReference type="EMBL" id="JBHUMQ010000053">
    <property type="protein sequence ID" value="MFD2695770.1"/>
    <property type="molecule type" value="Genomic_DNA"/>
</dbReference>
<feature type="transmembrane region" description="Helical" evidence="6">
    <location>
        <begin position="80"/>
        <end position="96"/>
    </location>
</feature>
<feature type="transmembrane region" description="Helical" evidence="6">
    <location>
        <begin position="256"/>
        <end position="274"/>
    </location>
</feature>
<comment type="subcellular location">
    <subcellularLocation>
        <location evidence="1">Cell membrane</location>
        <topology evidence="1">Multi-pass membrane protein</topology>
    </subcellularLocation>
</comment>
<accession>A0ABW5S7L4</accession>
<evidence type="ECO:0000256" key="4">
    <source>
        <dbReference type="ARBA" id="ARBA00022989"/>
    </source>
</evidence>
<feature type="transmembrane region" description="Helical" evidence="6">
    <location>
        <begin position="311"/>
        <end position="332"/>
    </location>
</feature>
<keyword evidence="5 6" id="KW-0472">Membrane</keyword>
<proteinExistence type="predicted"/>
<dbReference type="InterPro" id="IPR011701">
    <property type="entry name" value="MFS"/>
</dbReference>
<evidence type="ECO:0000256" key="6">
    <source>
        <dbReference type="SAM" id="Phobius"/>
    </source>
</evidence>
<evidence type="ECO:0000256" key="1">
    <source>
        <dbReference type="ARBA" id="ARBA00004651"/>
    </source>
</evidence>
<evidence type="ECO:0000313" key="7">
    <source>
        <dbReference type="EMBL" id="MFD2695770.1"/>
    </source>
</evidence>
<evidence type="ECO:0000256" key="3">
    <source>
        <dbReference type="ARBA" id="ARBA00022692"/>
    </source>
</evidence>
<dbReference type="SUPFAM" id="SSF103473">
    <property type="entry name" value="MFS general substrate transporter"/>
    <property type="match status" value="1"/>
</dbReference>
<dbReference type="Gene3D" id="1.20.1250.20">
    <property type="entry name" value="MFS general substrate transporter like domains"/>
    <property type="match status" value="1"/>
</dbReference>
<keyword evidence="2" id="KW-1003">Cell membrane</keyword>
<keyword evidence="3 6" id="KW-0812">Transmembrane</keyword>
<evidence type="ECO:0000313" key="8">
    <source>
        <dbReference type="Proteomes" id="UP001597399"/>
    </source>
</evidence>
<reference evidence="8" key="1">
    <citation type="journal article" date="2019" name="Int. J. Syst. Evol. Microbiol.">
        <title>The Global Catalogue of Microorganisms (GCM) 10K type strain sequencing project: providing services to taxonomists for standard genome sequencing and annotation.</title>
        <authorList>
            <consortium name="The Broad Institute Genomics Platform"/>
            <consortium name="The Broad Institute Genome Sequencing Center for Infectious Disease"/>
            <person name="Wu L."/>
            <person name="Ma J."/>
        </authorList>
    </citation>
    <scope>NUCLEOTIDE SEQUENCE [LARGE SCALE GENOMIC DNA]</scope>
    <source>
        <strain evidence="8">TISTR 2466</strain>
    </source>
</reference>
<name>A0ABW5S7L4_9BACL</name>